<accession>A0A811NS73</accession>
<dbReference type="Pfam" id="PF14571">
    <property type="entry name" value="Di19_C"/>
    <property type="match status" value="1"/>
</dbReference>
<sequence length="223" mass="24889">MEVDACYNYGFPPADRGRHQPPPPPPYGHGPLPHTAEDGELWEYFPCPFCYIEVEVPFICDHLQEEHCFDTRNAVCPICANNLGKDMAAHFRVQHSHLLKRRKPYRPSSCPAAATSSASGKGTATYEVNSYYEEPEPQHYRMNSRPYKDPAPDPLLSQFICSVAQADDAVPSDGNAEKGVSDDQRLKLNKGATASDDASSKLGLEERLQRIDFLTEMLMSTIL</sequence>
<dbReference type="PANTHER" id="PTHR31875">
    <property type="entry name" value="PROTEIN DEHYDRATION-INDUCED 19"/>
    <property type="match status" value="1"/>
</dbReference>
<keyword evidence="6" id="KW-1185">Reference proteome</keyword>
<dbReference type="AlphaFoldDB" id="A0A811NS73"/>
<feature type="compositionally biased region" description="Basic and acidic residues" evidence="2">
    <location>
        <begin position="175"/>
        <end position="186"/>
    </location>
</feature>
<dbReference type="Pfam" id="PF05605">
    <property type="entry name" value="zf-Di19"/>
    <property type="match status" value="1"/>
</dbReference>
<comment type="caution">
    <text evidence="5">The sequence shown here is derived from an EMBL/GenBank/DDBJ whole genome shotgun (WGS) entry which is preliminary data.</text>
</comment>
<feature type="domain" description="Di19 C-terminal" evidence="4">
    <location>
        <begin position="147"/>
        <end position="222"/>
    </location>
</feature>
<feature type="region of interest" description="Disordered" evidence="2">
    <location>
        <begin position="170"/>
        <end position="200"/>
    </location>
</feature>
<evidence type="ECO:0000259" key="4">
    <source>
        <dbReference type="Pfam" id="PF14571"/>
    </source>
</evidence>
<evidence type="ECO:0000313" key="6">
    <source>
        <dbReference type="Proteomes" id="UP000604825"/>
    </source>
</evidence>
<evidence type="ECO:0008006" key="7">
    <source>
        <dbReference type="Google" id="ProtNLM"/>
    </source>
</evidence>
<evidence type="ECO:0000256" key="1">
    <source>
        <dbReference type="ARBA" id="ARBA00007109"/>
    </source>
</evidence>
<proteinExistence type="inferred from homology"/>
<reference evidence="5" key="1">
    <citation type="submission" date="2020-10" db="EMBL/GenBank/DDBJ databases">
        <authorList>
            <person name="Han B."/>
            <person name="Lu T."/>
            <person name="Zhao Q."/>
            <person name="Huang X."/>
            <person name="Zhao Y."/>
        </authorList>
    </citation>
    <scope>NUCLEOTIDE SEQUENCE</scope>
</reference>
<dbReference type="InterPro" id="IPR033347">
    <property type="entry name" value="Di19"/>
</dbReference>
<gene>
    <name evidence="5" type="ORF">NCGR_LOCUS18831</name>
</gene>
<dbReference type="InterPro" id="IPR027935">
    <property type="entry name" value="Di19_C"/>
</dbReference>
<dbReference type="OrthoDB" id="9049620at2759"/>
<dbReference type="PANTHER" id="PTHR31875:SF24">
    <property type="entry name" value="PROTEIN DEHYDRATION-INDUCED 19 HOMOLOG 5"/>
    <property type="match status" value="1"/>
</dbReference>
<dbReference type="Proteomes" id="UP000604825">
    <property type="component" value="Unassembled WGS sequence"/>
</dbReference>
<evidence type="ECO:0000256" key="2">
    <source>
        <dbReference type="SAM" id="MobiDB-lite"/>
    </source>
</evidence>
<feature type="region of interest" description="Disordered" evidence="2">
    <location>
        <begin position="12"/>
        <end position="32"/>
    </location>
</feature>
<protein>
    <recommendedName>
        <fullName evidence="7">Drought induced 19 protein type zinc-binding domain-containing protein</fullName>
    </recommendedName>
</protein>
<dbReference type="InterPro" id="IPR008598">
    <property type="entry name" value="Di19_Zn-bd"/>
</dbReference>
<evidence type="ECO:0000313" key="5">
    <source>
        <dbReference type="EMBL" id="CAD6227890.1"/>
    </source>
</evidence>
<evidence type="ECO:0000259" key="3">
    <source>
        <dbReference type="Pfam" id="PF05605"/>
    </source>
</evidence>
<organism evidence="5 6">
    <name type="scientific">Miscanthus lutarioriparius</name>
    <dbReference type="NCBI Taxonomy" id="422564"/>
    <lineage>
        <taxon>Eukaryota</taxon>
        <taxon>Viridiplantae</taxon>
        <taxon>Streptophyta</taxon>
        <taxon>Embryophyta</taxon>
        <taxon>Tracheophyta</taxon>
        <taxon>Spermatophyta</taxon>
        <taxon>Magnoliopsida</taxon>
        <taxon>Liliopsida</taxon>
        <taxon>Poales</taxon>
        <taxon>Poaceae</taxon>
        <taxon>PACMAD clade</taxon>
        <taxon>Panicoideae</taxon>
        <taxon>Andropogonodae</taxon>
        <taxon>Andropogoneae</taxon>
        <taxon>Saccharinae</taxon>
        <taxon>Miscanthus</taxon>
    </lineage>
</organism>
<name>A0A811NS73_9POAL</name>
<dbReference type="EMBL" id="CAJGYO010000005">
    <property type="protein sequence ID" value="CAD6227890.1"/>
    <property type="molecule type" value="Genomic_DNA"/>
</dbReference>
<feature type="domain" description="Di19 zinc-binding" evidence="3">
    <location>
        <begin position="44"/>
        <end position="96"/>
    </location>
</feature>
<comment type="similarity">
    <text evidence="1">Belongs to the Di19 family.</text>
</comment>